<dbReference type="PANTHER" id="PTHR32438:SF5">
    <property type="entry name" value="4-ALPHA-GLUCANOTRANSFERASE DPE1, CHLOROPLASTIC_AMYLOPLASTIC"/>
    <property type="match status" value="1"/>
</dbReference>
<dbReference type="SUPFAM" id="SSF51445">
    <property type="entry name" value="(Trans)glycosidases"/>
    <property type="match status" value="1"/>
</dbReference>
<evidence type="ECO:0000256" key="6">
    <source>
        <dbReference type="ARBA" id="ARBA00022679"/>
    </source>
</evidence>
<dbReference type="PANTHER" id="PTHR32438">
    <property type="entry name" value="4-ALPHA-GLUCANOTRANSFERASE DPE1, CHLOROPLASTIC/AMYLOPLASTIC"/>
    <property type="match status" value="1"/>
</dbReference>
<dbReference type="InterPro" id="IPR048458">
    <property type="entry name" value="MalQ_N"/>
</dbReference>
<gene>
    <name evidence="12" type="primary">malQ</name>
    <name evidence="12" type="ORF">GCM10025783_25890</name>
</gene>
<dbReference type="Gene3D" id="3.20.20.80">
    <property type="entry name" value="Glycosidases"/>
    <property type="match status" value="1"/>
</dbReference>
<dbReference type="InterPro" id="IPR017853">
    <property type="entry name" value="GH"/>
</dbReference>
<evidence type="ECO:0000313" key="13">
    <source>
        <dbReference type="Proteomes" id="UP001500121"/>
    </source>
</evidence>
<evidence type="ECO:0000256" key="10">
    <source>
        <dbReference type="RuleBase" id="RU361207"/>
    </source>
</evidence>
<keyword evidence="6 10" id="KW-0808">Transferase</keyword>
<dbReference type="InterPro" id="IPR003385">
    <property type="entry name" value="Glyco_hydro_77"/>
</dbReference>
<protein>
    <recommendedName>
        <fullName evidence="4 10">4-alpha-glucanotransferase</fullName>
        <ecNumber evidence="3 10">2.4.1.25</ecNumber>
    </recommendedName>
    <alternativeName>
        <fullName evidence="8 10">Amylomaltase</fullName>
    </alternativeName>
    <alternativeName>
        <fullName evidence="9 10">Disproportionating enzyme</fullName>
    </alternativeName>
</protein>
<proteinExistence type="inferred from homology"/>
<dbReference type="Pfam" id="PF02446">
    <property type="entry name" value="Glyco_hydro_77"/>
    <property type="match status" value="1"/>
</dbReference>
<reference evidence="13" key="1">
    <citation type="journal article" date="2019" name="Int. J. Syst. Evol. Microbiol.">
        <title>The Global Catalogue of Microorganisms (GCM) 10K type strain sequencing project: providing services to taxonomists for standard genome sequencing and annotation.</title>
        <authorList>
            <consortium name="The Broad Institute Genomics Platform"/>
            <consortium name="The Broad Institute Genome Sequencing Center for Infectious Disease"/>
            <person name="Wu L."/>
            <person name="Ma J."/>
        </authorList>
    </citation>
    <scope>NUCLEOTIDE SEQUENCE [LARGE SCALE GENOMIC DNA]</scope>
    <source>
        <strain evidence="13">JCM 19015</strain>
    </source>
</reference>
<dbReference type="EMBL" id="BAABLP010000005">
    <property type="protein sequence ID" value="GAA4752058.1"/>
    <property type="molecule type" value="Genomic_DNA"/>
</dbReference>
<sequence length="734" mass="79621">MTEPGQPLVDLAHAHRVATSFTDWRGGTQTVSAETLTAVLRALGADPTDPERALQETWDAPWRRTLPACTTAVQGADRLVWMHVPDGEPAALAVELEAGGRRDLEQVDQWVEPRTVDGARIGEATFRIPGDLPLGYHRLVAISGDRVDEAPLIMTPAEVGLPARMGDRRGWGLAAQLYSVRSEGSWGVGDLTDLTDLAVWSGAELGADYVLVNPLHAAEPVPPLEPSPYLPSSRRFFNPLYLRVEAVPEYAALPARTRTRIATLAKRVREKASGDRIDRDAAWAAKREALRLVSAQPRSAGRELDLAAFRRREGAALTDFATWSVIAETHGNDARTWPDALRSPSSPAVAAFAAEHTDEVDFVCWLQWLLDEQLAQAQDRAATTGMGIGVMHDLAVGVHPGGADAWRLGDAYGSGVTVGAPPDPFNQLGQNWQQPPWRPAALESSAYAAFRDLIRAVLRHAGGVRVDHVIGLFRLWWVPEGRHASEGAYVHYDHEALIGVLALEAVRAQAVVVGEDLGVVDPAARRYLASRAILGTSILWFEMDGDAALPAERWRELCLASVTTHDLPPTAGYLEGAHVRLRTELGLLTRPVEEELAADRAEQRVWLDEVRSRGLLADDASWAHRAGSGAAEGRAGRAAGEEDTVLALHRYLALTPARLIGAALVDLVGDRRTQNQPGTLEEYPNWRVPLSGPDGEPMALEAVFTSERAARLAAALPHRSVLQAPHSCGTEVSR</sequence>
<keyword evidence="13" id="KW-1185">Reference proteome</keyword>
<evidence type="ECO:0000256" key="4">
    <source>
        <dbReference type="ARBA" id="ARBA00020295"/>
    </source>
</evidence>
<dbReference type="Pfam" id="PF21226">
    <property type="entry name" value="MalQ_N"/>
    <property type="match status" value="1"/>
</dbReference>
<feature type="domain" description="MalQ N-terminal beta-sandwich" evidence="11">
    <location>
        <begin position="66"/>
        <end position="156"/>
    </location>
</feature>
<evidence type="ECO:0000256" key="9">
    <source>
        <dbReference type="ARBA" id="ARBA00031501"/>
    </source>
</evidence>
<organism evidence="12 13">
    <name type="scientific">Amnibacterium soli</name>
    <dbReference type="NCBI Taxonomy" id="1282736"/>
    <lineage>
        <taxon>Bacteria</taxon>
        <taxon>Bacillati</taxon>
        <taxon>Actinomycetota</taxon>
        <taxon>Actinomycetes</taxon>
        <taxon>Micrococcales</taxon>
        <taxon>Microbacteriaceae</taxon>
        <taxon>Amnibacterium</taxon>
    </lineage>
</organism>
<name>A0ABP8ZBT8_9MICO</name>
<evidence type="ECO:0000256" key="7">
    <source>
        <dbReference type="ARBA" id="ARBA00023277"/>
    </source>
</evidence>
<dbReference type="NCBIfam" id="TIGR00217">
    <property type="entry name" value="malQ"/>
    <property type="match status" value="1"/>
</dbReference>
<keyword evidence="7 10" id="KW-0119">Carbohydrate metabolism</keyword>
<comment type="similarity">
    <text evidence="2 10">Belongs to the disproportionating enzyme family.</text>
</comment>
<evidence type="ECO:0000256" key="1">
    <source>
        <dbReference type="ARBA" id="ARBA00000439"/>
    </source>
</evidence>
<comment type="catalytic activity">
    <reaction evidence="1 10">
        <text>Transfers a segment of a (1-&gt;4)-alpha-D-glucan to a new position in an acceptor, which may be glucose or a (1-&gt;4)-alpha-D-glucan.</text>
        <dbReference type="EC" id="2.4.1.25"/>
    </reaction>
</comment>
<evidence type="ECO:0000256" key="8">
    <source>
        <dbReference type="ARBA" id="ARBA00031423"/>
    </source>
</evidence>
<evidence type="ECO:0000256" key="2">
    <source>
        <dbReference type="ARBA" id="ARBA00005684"/>
    </source>
</evidence>
<evidence type="ECO:0000259" key="11">
    <source>
        <dbReference type="Pfam" id="PF21226"/>
    </source>
</evidence>
<evidence type="ECO:0000256" key="5">
    <source>
        <dbReference type="ARBA" id="ARBA00022676"/>
    </source>
</evidence>
<evidence type="ECO:0000256" key="3">
    <source>
        <dbReference type="ARBA" id="ARBA00012560"/>
    </source>
</evidence>
<evidence type="ECO:0000313" key="12">
    <source>
        <dbReference type="EMBL" id="GAA4752058.1"/>
    </source>
</evidence>
<comment type="caution">
    <text evidence="12">The sequence shown here is derived from an EMBL/GenBank/DDBJ whole genome shotgun (WGS) entry which is preliminary data.</text>
</comment>
<dbReference type="Proteomes" id="UP001500121">
    <property type="component" value="Unassembled WGS sequence"/>
</dbReference>
<keyword evidence="5 10" id="KW-0328">Glycosyltransferase</keyword>
<dbReference type="EC" id="2.4.1.25" evidence="3 10"/>
<accession>A0ABP8ZBT8</accession>
<dbReference type="RefSeq" id="WP_345481682.1">
    <property type="nucleotide sequence ID" value="NZ_BAABLP010000005.1"/>
</dbReference>